<feature type="transmembrane region" description="Helical" evidence="9">
    <location>
        <begin position="252"/>
        <end position="276"/>
    </location>
</feature>
<evidence type="ECO:0000313" key="10">
    <source>
        <dbReference type="EMBL" id="GAA4694022.1"/>
    </source>
</evidence>
<gene>
    <name evidence="10" type="ORF">GCM10023226_35080</name>
</gene>
<dbReference type="Proteomes" id="UP001500621">
    <property type="component" value="Unassembled WGS sequence"/>
</dbReference>
<protein>
    <recommendedName>
        <fullName evidence="12">AI-2E family transporter</fullName>
    </recommendedName>
</protein>
<name>A0ABP8WS45_9ACTN</name>
<feature type="transmembrane region" description="Helical" evidence="9">
    <location>
        <begin position="315"/>
        <end position="333"/>
    </location>
</feature>
<keyword evidence="3" id="KW-0813">Transport</keyword>
<dbReference type="InterPro" id="IPR002549">
    <property type="entry name" value="AI-2E-like"/>
</dbReference>
<evidence type="ECO:0000256" key="1">
    <source>
        <dbReference type="ARBA" id="ARBA00004651"/>
    </source>
</evidence>
<evidence type="ECO:0000256" key="8">
    <source>
        <dbReference type="SAM" id="MobiDB-lite"/>
    </source>
</evidence>
<keyword evidence="11" id="KW-1185">Reference proteome</keyword>
<evidence type="ECO:0000256" key="2">
    <source>
        <dbReference type="ARBA" id="ARBA00009773"/>
    </source>
</evidence>
<evidence type="ECO:0000256" key="6">
    <source>
        <dbReference type="ARBA" id="ARBA00022989"/>
    </source>
</evidence>
<feature type="transmembrane region" description="Helical" evidence="9">
    <location>
        <begin position="353"/>
        <end position="384"/>
    </location>
</feature>
<evidence type="ECO:0000256" key="4">
    <source>
        <dbReference type="ARBA" id="ARBA00022475"/>
    </source>
</evidence>
<evidence type="ECO:0000313" key="11">
    <source>
        <dbReference type="Proteomes" id="UP001500621"/>
    </source>
</evidence>
<keyword evidence="6 9" id="KW-1133">Transmembrane helix</keyword>
<keyword evidence="5 9" id="KW-0812">Transmembrane</keyword>
<comment type="caution">
    <text evidence="10">The sequence shown here is derived from an EMBL/GenBank/DDBJ whole genome shotgun (WGS) entry which is preliminary data.</text>
</comment>
<evidence type="ECO:0008006" key="12">
    <source>
        <dbReference type="Google" id="ProtNLM"/>
    </source>
</evidence>
<feature type="transmembrane region" description="Helical" evidence="9">
    <location>
        <begin position="190"/>
        <end position="219"/>
    </location>
</feature>
<keyword evidence="7 9" id="KW-0472">Membrane</keyword>
<comment type="similarity">
    <text evidence="2">Belongs to the autoinducer-2 exporter (AI-2E) (TC 2.A.86) family.</text>
</comment>
<evidence type="ECO:0000256" key="9">
    <source>
        <dbReference type="SAM" id="Phobius"/>
    </source>
</evidence>
<dbReference type="PANTHER" id="PTHR21716:SF53">
    <property type="entry name" value="PERMEASE PERM-RELATED"/>
    <property type="match status" value="1"/>
</dbReference>
<evidence type="ECO:0000256" key="7">
    <source>
        <dbReference type="ARBA" id="ARBA00023136"/>
    </source>
</evidence>
<proteinExistence type="inferred from homology"/>
<feature type="transmembrane region" description="Helical" evidence="9">
    <location>
        <begin position="60"/>
        <end position="80"/>
    </location>
</feature>
<dbReference type="Pfam" id="PF01594">
    <property type="entry name" value="AI-2E_transport"/>
    <property type="match status" value="1"/>
</dbReference>
<accession>A0ABP8WS45</accession>
<feature type="transmembrane region" description="Helical" evidence="9">
    <location>
        <begin position="86"/>
        <end position="107"/>
    </location>
</feature>
<feature type="region of interest" description="Disordered" evidence="8">
    <location>
        <begin position="1"/>
        <end position="20"/>
    </location>
</feature>
<organism evidence="10 11">
    <name type="scientific">Nocardioides nanhaiensis</name>
    <dbReference type="NCBI Taxonomy" id="1476871"/>
    <lineage>
        <taxon>Bacteria</taxon>
        <taxon>Bacillati</taxon>
        <taxon>Actinomycetota</taxon>
        <taxon>Actinomycetes</taxon>
        <taxon>Propionibacteriales</taxon>
        <taxon>Nocardioidaceae</taxon>
        <taxon>Nocardioides</taxon>
    </lineage>
</organism>
<evidence type="ECO:0000256" key="3">
    <source>
        <dbReference type="ARBA" id="ARBA00022448"/>
    </source>
</evidence>
<comment type="subcellular location">
    <subcellularLocation>
        <location evidence="1">Cell membrane</location>
        <topology evidence="1">Multi-pass membrane protein</topology>
    </subcellularLocation>
</comment>
<reference evidence="11" key="1">
    <citation type="journal article" date="2019" name="Int. J. Syst. Evol. Microbiol.">
        <title>The Global Catalogue of Microorganisms (GCM) 10K type strain sequencing project: providing services to taxonomists for standard genome sequencing and annotation.</title>
        <authorList>
            <consortium name="The Broad Institute Genomics Platform"/>
            <consortium name="The Broad Institute Genome Sequencing Center for Infectious Disease"/>
            <person name="Wu L."/>
            <person name="Ma J."/>
        </authorList>
    </citation>
    <scope>NUCLEOTIDE SEQUENCE [LARGE SCALE GENOMIC DNA]</scope>
    <source>
        <strain evidence="11">JCM 18127</strain>
    </source>
</reference>
<dbReference type="RefSeq" id="WP_345268301.1">
    <property type="nucleotide sequence ID" value="NZ_BAABIM010000004.1"/>
</dbReference>
<sequence length="395" mass="41924">MSGGAGAERPGSPAADALPAPDDDVVAAEALTQPPVPRPTDIQPEDFGEPGAPFERHSPFYFGFVFGLGALLAWFLYLAVTSIGSVLLLIVVSLFLACGLNPAVVFLERRGLPRSWSVLVVILGVLGALTLFVTAIVPVITDQVRSLTLNVPFWLGQLQENEQVQRLNEQYDVLDRIQEFVANGDFISSLFGGVLGIGLLLISALFNAFIIFVLTLYFLSSLEITKNALYQLAPASRRDRVSKLGNKVIDNVGGYVAGAFVVATTAGLTSLVFLLFVGLAEYAVALAFVVALLDVIPMIGATLGAVIVTAIGFATDVKTGIICAVFYIAYQQFENYVLYPRVMGKSVDVPGSVIVIAAITGAALLGVVGALLAVPTAAAVLLILREVVVRRQDLR</sequence>
<feature type="transmembrane region" description="Helical" evidence="9">
    <location>
        <begin position="282"/>
        <end position="308"/>
    </location>
</feature>
<dbReference type="PANTHER" id="PTHR21716">
    <property type="entry name" value="TRANSMEMBRANE PROTEIN"/>
    <property type="match status" value="1"/>
</dbReference>
<keyword evidence="4" id="KW-1003">Cell membrane</keyword>
<dbReference type="EMBL" id="BAABIM010000004">
    <property type="protein sequence ID" value="GAA4694022.1"/>
    <property type="molecule type" value="Genomic_DNA"/>
</dbReference>
<evidence type="ECO:0000256" key="5">
    <source>
        <dbReference type="ARBA" id="ARBA00022692"/>
    </source>
</evidence>
<feature type="transmembrane region" description="Helical" evidence="9">
    <location>
        <begin position="119"/>
        <end position="140"/>
    </location>
</feature>